<name>A0A9D9EDH4_9BACT</name>
<gene>
    <name evidence="2" type="ORF">IAC23_02110</name>
</gene>
<evidence type="ECO:0000256" key="1">
    <source>
        <dbReference type="SAM" id="Phobius"/>
    </source>
</evidence>
<keyword evidence="1" id="KW-1133">Transmembrane helix</keyword>
<dbReference type="EMBL" id="JADIMO010000026">
    <property type="protein sequence ID" value="MBO8444476.1"/>
    <property type="molecule type" value="Genomic_DNA"/>
</dbReference>
<evidence type="ECO:0000313" key="2">
    <source>
        <dbReference type="EMBL" id="MBO8444476.1"/>
    </source>
</evidence>
<accession>A0A9D9EDH4</accession>
<organism evidence="2 3">
    <name type="scientific">Candidatus Cryptobacteroides merdavium</name>
    <dbReference type="NCBI Taxonomy" id="2840769"/>
    <lineage>
        <taxon>Bacteria</taxon>
        <taxon>Pseudomonadati</taxon>
        <taxon>Bacteroidota</taxon>
        <taxon>Bacteroidia</taxon>
        <taxon>Bacteroidales</taxon>
        <taxon>Candidatus Cryptobacteroides</taxon>
    </lineage>
</organism>
<dbReference type="AlphaFoldDB" id="A0A9D9EDH4"/>
<keyword evidence="1" id="KW-0472">Membrane</keyword>
<evidence type="ECO:0000313" key="3">
    <source>
        <dbReference type="Proteomes" id="UP000823619"/>
    </source>
</evidence>
<reference evidence="2" key="1">
    <citation type="submission" date="2020-10" db="EMBL/GenBank/DDBJ databases">
        <authorList>
            <person name="Gilroy R."/>
        </authorList>
    </citation>
    <scope>NUCLEOTIDE SEQUENCE</scope>
    <source>
        <strain evidence="2">D5-748</strain>
    </source>
</reference>
<keyword evidence="1" id="KW-0812">Transmembrane</keyword>
<reference evidence="2" key="2">
    <citation type="journal article" date="2021" name="PeerJ">
        <title>Extensive microbial diversity within the chicken gut microbiome revealed by metagenomics and culture.</title>
        <authorList>
            <person name="Gilroy R."/>
            <person name="Ravi A."/>
            <person name="Getino M."/>
            <person name="Pursley I."/>
            <person name="Horton D.L."/>
            <person name="Alikhan N.F."/>
            <person name="Baker D."/>
            <person name="Gharbi K."/>
            <person name="Hall N."/>
            <person name="Watson M."/>
            <person name="Adriaenssens E.M."/>
            <person name="Foster-Nyarko E."/>
            <person name="Jarju S."/>
            <person name="Secka A."/>
            <person name="Antonio M."/>
            <person name="Oren A."/>
            <person name="Chaudhuri R.R."/>
            <person name="La Ragione R."/>
            <person name="Hildebrand F."/>
            <person name="Pallen M.J."/>
        </authorList>
    </citation>
    <scope>NUCLEOTIDE SEQUENCE</scope>
    <source>
        <strain evidence="2">D5-748</strain>
    </source>
</reference>
<protein>
    <submittedName>
        <fullName evidence="2">Uncharacterized protein</fullName>
    </submittedName>
</protein>
<proteinExistence type="predicted"/>
<comment type="caution">
    <text evidence="2">The sequence shown here is derived from an EMBL/GenBank/DDBJ whole genome shotgun (WGS) entry which is preliminary data.</text>
</comment>
<sequence>MRYLIRSIKYFFWFVCIFALIMLVLVLMGTAGGDISSMFRGGYSALWKIALIFAVIAAFYPKFGFARQVLASEEGITPDRQLIREYMLSRGYIPEKDEAGLMTFRCKGTSARLSRMLEDRITFTQEADGMQVEGLRKDVVRIVSGIMHRMRTDME</sequence>
<dbReference type="Proteomes" id="UP000823619">
    <property type="component" value="Unassembled WGS sequence"/>
</dbReference>
<feature type="transmembrane region" description="Helical" evidence="1">
    <location>
        <begin position="43"/>
        <end position="60"/>
    </location>
</feature>
<feature type="transmembrane region" description="Helical" evidence="1">
    <location>
        <begin position="12"/>
        <end position="31"/>
    </location>
</feature>